<comment type="catalytic activity">
    <reaction evidence="12">
        <text>phosphocholine + CTP + H(+) = CDP-choline + diphosphate</text>
        <dbReference type="Rhea" id="RHEA:18997"/>
        <dbReference type="ChEBI" id="CHEBI:15378"/>
        <dbReference type="ChEBI" id="CHEBI:33019"/>
        <dbReference type="ChEBI" id="CHEBI:37563"/>
        <dbReference type="ChEBI" id="CHEBI:58779"/>
        <dbReference type="ChEBI" id="CHEBI:295975"/>
        <dbReference type="EC" id="2.7.7.15"/>
    </reaction>
    <physiologicalReaction direction="left-to-right" evidence="12">
        <dbReference type="Rhea" id="RHEA:18998"/>
    </physiologicalReaction>
</comment>
<dbReference type="CTD" id="9468"/>
<dbReference type="AlphaFoldDB" id="A0A7R5L8U6"/>
<organism evidence="15 16">
    <name type="scientific">Pipra filicauda</name>
    <name type="common">Wire-tailed manakin</name>
    <dbReference type="NCBI Taxonomy" id="649802"/>
    <lineage>
        <taxon>Eukaryota</taxon>
        <taxon>Metazoa</taxon>
        <taxon>Chordata</taxon>
        <taxon>Craniata</taxon>
        <taxon>Vertebrata</taxon>
        <taxon>Euteleostomi</taxon>
        <taxon>Archelosauria</taxon>
        <taxon>Archosauria</taxon>
        <taxon>Dinosauria</taxon>
        <taxon>Saurischia</taxon>
        <taxon>Theropoda</taxon>
        <taxon>Coelurosauria</taxon>
        <taxon>Aves</taxon>
        <taxon>Neognathae</taxon>
        <taxon>Neoaves</taxon>
        <taxon>Telluraves</taxon>
        <taxon>Australaves</taxon>
        <taxon>Passeriformes</taxon>
        <taxon>Pipridae</taxon>
        <taxon>Pipra</taxon>
    </lineage>
</organism>
<keyword evidence="3" id="KW-0444">Lipid biosynthesis</keyword>
<name>A0A7R5L8U6_9PASS</name>
<keyword evidence="6" id="KW-0443">Lipid metabolism</keyword>
<dbReference type="Gene3D" id="3.40.50.620">
    <property type="entry name" value="HUPs"/>
    <property type="match status" value="1"/>
</dbReference>
<evidence type="ECO:0000256" key="5">
    <source>
        <dbReference type="ARBA" id="ARBA00022695"/>
    </source>
</evidence>
<evidence type="ECO:0000313" key="15">
    <source>
        <dbReference type="Proteomes" id="UP000504627"/>
    </source>
</evidence>
<proteinExistence type="inferred from homology"/>
<dbReference type="PANTHER" id="PTHR10739:SF20">
    <property type="entry name" value="CHOLINE-PHOSPHATE CYTIDYLYLTRANSFERASE B"/>
    <property type="match status" value="1"/>
</dbReference>
<keyword evidence="5 16" id="KW-0548">Nucleotidyltransferase</keyword>
<keyword evidence="7" id="KW-0594">Phospholipid biosynthesis</keyword>
<feature type="compositionally biased region" description="Basic and acidic residues" evidence="13">
    <location>
        <begin position="1"/>
        <end position="10"/>
    </location>
</feature>
<keyword evidence="15" id="KW-1185">Reference proteome</keyword>
<evidence type="ECO:0000256" key="10">
    <source>
        <dbReference type="ARBA" id="ARBA00025706"/>
    </source>
</evidence>
<evidence type="ECO:0000256" key="13">
    <source>
        <dbReference type="SAM" id="MobiDB-lite"/>
    </source>
</evidence>
<dbReference type="SUPFAM" id="SSF52374">
    <property type="entry name" value="Nucleotidylyl transferase"/>
    <property type="match status" value="1"/>
</dbReference>
<evidence type="ECO:0000256" key="6">
    <source>
        <dbReference type="ARBA" id="ARBA00023098"/>
    </source>
</evidence>
<dbReference type="InterPro" id="IPR045049">
    <property type="entry name" value="Pcy1-like"/>
</dbReference>
<keyword evidence="4" id="KW-0808">Transferase</keyword>
<feature type="domain" description="Cytidyltransferase-like" evidence="14">
    <location>
        <begin position="102"/>
        <end position="230"/>
    </location>
</feature>
<dbReference type="InterPro" id="IPR041723">
    <property type="entry name" value="CCT"/>
</dbReference>
<dbReference type="InterPro" id="IPR004821">
    <property type="entry name" value="Cyt_trans-like"/>
</dbReference>
<dbReference type="GeneID" id="113991538"/>
<evidence type="ECO:0000259" key="14">
    <source>
        <dbReference type="Pfam" id="PF01467"/>
    </source>
</evidence>
<evidence type="ECO:0000256" key="12">
    <source>
        <dbReference type="ARBA" id="ARBA00048285"/>
    </source>
</evidence>
<dbReference type="PANTHER" id="PTHR10739">
    <property type="entry name" value="CYTIDYLYLTRANSFERASE"/>
    <property type="match status" value="1"/>
</dbReference>
<dbReference type="FunFam" id="3.40.50.620:FF:000016">
    <property type="entry name" value="Putative choline-phosphate cytidylyltransferase B"/>
    <property type="match status" value="1"/>
</dbReference>
<reference evidence="16" key="1">
    <citation type="submission" date="2025-08" db="UniProtKB">
        <authorList>
            <consortium name="RefSeq"/>
        </authorList>
    </citation>
    <scope>IDENTIFICATION</scope>
    <source>
        <tissue evidence="16">Muscle</tissue>
    </source>
</reference>
<evidence type="ECO:0000256" key="2">
    <source>
        <dbReference type="ARBA" id="ARBA00010101"/>
    </source>
</evidence>
<evidence type="ECO:0000256" key="3">
    <source>
        <dbReference type="ARBA" id="ARBA00022516"/>
    </source>
</evidence>
<comment type="function">
    <text evidence="9">Catalyzes the key rate-limiting step in the CDP-choline pathway for phosphatidylcholine biosynthesis.</text>
</comment>
<dbReference type="Proteomes" id="UP000504627">
    <property type="component" value="Unplaced"/>
</dbReference>
<evidence type="ECO:0000256" key="7">
    <source>
        <dbReference type="ARBA" id="ARBA00023209"/>
    </source>
</evidence>
<dbReference type="InterPro" id="IPR014729">
    <property type="entry name" value="Rossmann-like_a/b/a_fold"/>
</dbReference>
<dbReference type="RefSeq" id="XP_039247277.1">
    <property type="nucleotide sequence ID" value="XM_039391343.1"/>
</dbReference>
<dbReference type="NCBIfam" id="TIGR00125">
    <property type="entry name" value="cyt_tran_rel"/>
    <property type="match status" value="1"/>
</dbReference>
<dbReference type="UniPathway" id="UPA00753">
    <property type="reaction ID" value="UER00739"/>
</dbReference>
<dbReference type="Pfam" id="PF01467">
    <property type="entry name" value="CTP_transf_like"/>
    <property type="match status" value="1"/>
</dbReference>
<dbReference type="GO" id="GO:0004105">
    <property type="term" value="F:choline-phosphate cytidylyltransferase activity"/>
    <property type="evidence" value="ECO:0007669"/>
    <property type="project" value="UniProtKB-EC"/>
</dbReference>
<evidence type="ECO:0000256" key="9">
    <source>
        <dbReference type="ARBA" id="ARBA00025501"/>
    </source>
</evidence>
<evidence type="ECO:0000313" key="16">
    <source>
        <dbReference type="RefSeq" id="XP_039247277.1"/>
    </source>
</evidence>
<comment type="pathway">
    <text evidence="1">Lipid metabolism.</text>
</comment>
<evidence type="ECO:0000256" key="11">
    <source>
        <dbReference type="ARBA" id="ARBA00026101"/>
    </source>
</evidence>
<keyword evidence="8" id="KW-1208">Phospholipid metabolism</keyword>
<comment type="similarity">
    <text evidence="2">Belongs to the cytidylyltransferase family.</text>
</comment>
<evidence type="ECO:0000256" key="1">
    <source>
        <dbReference type="ARBA" id="ARBA00005189"/>
    </source>
</evidence>
<sequence>MPRSGPRSEEPAAGSDGWSRPLLGASRREWHSPGPPAPPSPRLSSGSPVNAKSHFSELQSPTLTAPAPFADETSCQCQAPHEKLTIAQARLGTPVDRPVRVYADGIFDLFHAGHARALMQAKTLFPNSYLLVGVCSDDLTHKFKGFTVMNETERYEALRHCRYVDEVIRDAPWTLTPEFLEKHKIDFVAHDDIPYSSAGSDDVYKHIKEAGMFVPTQRTEGISTSDIITRIVRDYDVYARRNLQRGYTAKELNVSFISEKKYRFQNHVDKMKEKVKNVEEKSKEFVYKVEEKSHDLIQKWEEKSREFIGNFLELFGPDGAWCHVPWGGQEGNSSDEMPWFTSIVHIHLKLPLTQQPKEHLACKGYDLLDPARAQLEGKMHPGAEHHL</sequence>
<comment type="pathway">
    <text evidence="10">Phospholipid metabolism; phosphatidylcholine biosynthesis; phosphatidylcholine from phosphocholine: step 1/2.</text>
</comment>
<gene>
    <name evidence="16" type="primary">PCYT1B</name>
</gene>
<evidence type="ECO:0000256" key="8">
    <source>
        <dbReference type="ARBA" id="ARBA00023264"/>
    </source>
</evidence>
<dbReference type="CDD" id="cd02174">
    <property type="entry name" value="CCT"/>
    <property type="match status" value="1"/>
</dbReference>
<dbReference type="EC" id="2.7.7.15" evidence="11"/>
<evidence type="ECO:0000256" key="4">
    <source>
        <dbReference type="ARBA" id="ARBA00022679"/>
    </source>
</evidence>
<feature type="region of interest" description="Disordered" evidence="13">
    <location>
        <begin position="1"/>
        <end position="56"/>
    </location>
</feature>
<accession>A0A7R5L8U6</accession>
<dbReference type="GO" id="GO:0031210">
    <property type="term" value="F:phosphatidylcholine binding"/>
    <property type="evidence" value="ECO:0007669"/>
    <property type="project" value="TreeGrafter"/>
</dbReference>
<protein>
    <recommendedName>
        <fullName evidence="11">choline-phosphate cytidylyltransferase</fullName>
        <ecNumber evidence="11">2.7.7.15</ecNumber>
    </recommendedName>
</protein>